<feature type="binding site" evidence="3">
    <location>
        <position position="329"/>
    </location>
    <ligand>
        <name>Mg(2+)</name>
        <dbReference type="ChEBI" id="CHEBI:18420"/>
        <note>structural</note>
    </ligand>
</feature>
<comment type="catalytic activity">
    <reaction evidence="3">
        <text>cyanurate + H2O = 1-carboxybiuret + H(+)</text>
        <dbReference type="Rhea" id="RHEA:70363"/>
        <dbReference type="ChEBI" id="CHEBI:15377"/>
        <dbReference type="ChEBI" id="CHEBI:15378"/>
        <dbReference type="ChEBI" id="CHEBI:38028"/>
        <dbReference type="ChEBI" id="CHEBI:142864"/>
        <dbReference type="EC" id="3.5.2.15"/>
    </reaction>
</comment>
<proteinExistence type="inferred from homology"/>
<feature type="binding site" evidence="3">
    <location>
        <position position="337"/>
    </location>
    <ligand>
        <name>Mg(2+)</name>
        <dbReference type="ChEBI" id="CHEBI:18420"/>
        <note>structural</note>
    </ligand>
</feature>
<dbReference type="AlphaFoldDB" id="A0AA38RWS2"/>
<dbReference type="Gene3D" id="3.30.1330.170">
    <property type="entry name" value="Cyanuric acid hydrolase/Barbiturase, RU A"/>
    <property type="match status" value="1"/>
</dbReference>
<comment type="subunit">
    <text evidence="3">Homotetramer.</text>
</comment>
<feature type="region of interest" description="RU A" evidence="3">
    <location>
        <begin position="1"/>
        <end position="90"/>
    </location>
</feature>
<feature type="binding site" evidence="3">
    <location>
        <position position="307"/>
    </location>
    <ligand>
        <name>substrate</name>
    </ligand>
</feature>
<feature type="binding site" evidence="3">
    <location>
        <begin position="326"/>
        <end position="327"/>
    </location>
    <ligand>
        <name>substrate</name>
    </ligand>
</feature>
<dbReference type="EMBL" id="JANBVN010000040">
    <property type="protein sequence ID" value="KAJ9158192.1"/>
    <property type="molecule type" value="Genomic_DNA"/>
</dbReference>
<keyword evidence="2 3" id="KW-0378">Hydrolase</keyword>
<accession>A0AA38RWS2</accession>
<comment type="caution">
    <text evidence="3">Lacks conserved residue(s) required for the propagation of feature annotation.</text>
</comment>
<comment type="similarity">
    <text evidence="1 3">Belongs to the cyclic amide hydrolase (CyAH) family.</text>
</comment>
<feature type="site" description="Important for substrate specificity" evidence="3">
    <location>
        <position position="303"/>
    </location>
</feature>
<comment type="pathway">
    <text evidence="3">Xenobiotic degradation; atrazine degradation; biuret from cyanurate: step 1/1.</text>
</comment>
<keyword evidence="3" id="KW-0479">Metal-binding</keyword>
<feature type="binding site" evidence="3">
    <location>
        <position position="333"/>
    </location>
    <ligand>
        <name>Mg(2+)</name>
        <dbReference type="ChEBI" id="CHEBI:18420"/>
        <note>structural</note>
    </ligand>
</feature>
<dbReference type="Gene3D" id="3.30.1330.160">
    <property type="entry name" value="Cyanuric acid hydrolase/Barbituras, RU C"/>
    <property type="match status" value="1"/>
</dbReference>
<dbReference type="NCBIfam" id="TIGR02714">
    <property type="entry name" value="amido_AtzD_TrzD"/>
    <property type="match status" value="1"/>
</dbReference>
<dbReference type="InterPro" id="IPR043006">
    <property type="entry name" value="AtzD/Barbiturase_RUB"/>
</dbReference>
<organism evidence="4 5">
    <name type="scientific">Coniochaeta hoffmannii</name>
    <dbReference type="NCBI Taxonomy" id="91930"/>
    <lineage>
        <taxon>Eukaryota</taxon>
        <taxon>Fungi</taxon>
        <taxon>Dikarya</taxon>
        <taxon>Ascomycota</taxon>
        <taxon>Pezizomycotina</taxon>
        <taxon>Sordariomycetes</taxon>
        <taxon>Sordariomycetidae</taxon>
        <taxon>Coniochaetales</taxon>
        <taxon>Coniochaetaceae</taxon>
        <taxon>Coniochaeta</taxon>
    </lineage>
</organism>
<comment type="caution">
    <text evidence="4">The sequence shown here is derived from an EMBL/GenBank/DDBJ whole genome shotgun (WGS) entry which is preliminary data.</text>
</comment>
<dbReference type="GO" id="GO:0018753">
    <property type="term" value="F:cyanuric acid amidohydrolase activity"/>
    <property type="evidence" value="ECO:0007669"/>
    <property type="project" value="UniProtKB-UniRule"/>
</dbReference>
<reference evidence="4" key="1">
    <citation type="submission" date="2022-07" db="EMBL/GenBank/DDBJ databases">
        <title>Fungi with potential for degradation of polypropylene.</title>
        <authorList>
            <person name="Gostincar C."/>
        </authorList>
    </citation>
    <scope>NUCLEOTIDE SEQUENCE</scope>
    <source>
        <strain evidence="4">EXF-13287</strain>
    </source>
</reference>
<protein>
    <recommendedName>
        <fullName evidence="3">Cyanuric acid amidohydrolase</fullName>
        <shortName evidence="3">CAH</shortName>
        <ecNumber evidence="3">3.5.2.15</ecNumber>
    </recommendedName>
</protein>
<feature type="binding site" evidence="3">
    <location>
        <begin position="219"/>
        <end position="220"/>
    </location>
    <ligand>
        <name>substrate</name>
    </ligand>
</feature>
<evidence type="ECO:0000313" key="4">
    <source>
        <dbReference type="EMBL" id="KAJ9158192.1"/>
    </source>
</evidence>
<feature type="binding site" evidence="3">
    <location>
        <position position="332"/>
    </location>
    <ligand>
        <name>Mg(2+)</name>
        <dbReference type="ChEBI" id="CHEBI:18420"/>
        <note>structural</note>
    </ligand>
</feature>
<feature type="active site" evidence="3">
    <location>
        <position position="144"/>
    </location>
</feature>
<dbReference type="GO" id="GO:0046872">
    <property type="term" value="F:metal ion binding"/>
    <property type="evidence" value="ECO:0007669"/>
    <property type="project" value="UniProtKB-UniRule"/>
</dbReference>
<gene>
    <name evidence="4" type="ORF">NKR19_g3584</name>
</gene>
<dbReference type="Pfam" id="PF09663">
    <property type="entry name" value="Amido_AtzD_TrzD"/>
    <property type="match status" value="1"/>
</dbReference>
<comment type="activity regulation">
    <text evidence="3">Inhibited by barbituric acid.</text>
</comment>
<keyword evidence="5" id="KW-1185">Reference proteome</keyword>
<dbReference type="GO" id="GO:0019381">
    <property type="term" value="P:atrazine catabolic process"/>
    <property type="evidence" value="ECO:0007669"/>
    <property type="project" value="UniProtKB-UniRule"/>
</dbReference>
<evidence type="ECO:0000256" key="3">
    <source>
        <dbReference type="HAMAP-Rule" id="MF_01989"/>
    </source>
</evidence>
<dbReference type="Proteomes" id="UP001174691">
    <property type="component" value="Unassembled WGS sequence"/>
</dbReference>
<dbReference type="Gene3D" id="3.30.1330.180">
    <property type="entry name" value="Cyanuric acid hydrolase/Barbiturase, RU B"/>
    <property type="match status" value="1"/>
</dbReference>
<dbReference type="InterPro" id="IPR014086">
    <property type="entry name" value="AtzD/Barbiturase"/>
</dbReference>
<dbReference type="EC" id="3.5.2.15" evidence="3"/>
<feature type="binding site" evidence="3">
    <location>
        <position position="51"/>
    </location>
    <ligand>
        <name>substrate</name>
    </ligand>
</feature>
<feature type="binding site" evidence="3">
    <location>
        <position position="176"/>
    </location>
    <ligand>
        <name>substrate</name>
    </ligand>
</feature>
<dbReference type="InterPro" id="IPR043008">
    <property type="entry name" value="AtzD/Barbiturase_RUA"/>
</dbReference>
<feature type="active site" description="Nucleophile" evidence="3">
    <location>
        <position position="219"/>
    </location>
</feature>
<comment type="function">
    <text evidence="3">Responsible for the hydrolysis of cyanuric acid, an intermediate formed during catabolism of s-triazine based compounds in herbicides such as atrazine and polymers such as melamine. Catalyzes the hydrolytic opening of the s-triazine ring of cyanuric acid (2,4,6-trihydroxy-s-triazine) to yield carbon dioxide and carboxybiuret, which spontaneously decarboxylates to biuret.</text>
</comment>
<dbReference type="HAMAP" id="MF_01989">
    <property type="entry name" value="Cyc_amidohydrol"/>
    <property type="match status" value="1"/>
</dbReference>
<feature type="binding site" evidence="3">
    <location>
        <begin position="71"/>
        <end position="72"/>
    </location>
    <ligand>
        <name>substrate</name>
    </ligand>
</feature>
<comment type="domain">
    <text evidence="3">The monomer structure is formed from three repeating units (RUs) that share the same structure as one another. The monomer, the active site and substrate all possess threefold rotational symmetry, to the extent that the active site possesses three potential Ser-Lys catalytic dyads. It is possible that any or all of the three active-site serines may act as nucleophile (albeit only one can do so per catalytic cycle).</text>
</comment>
<dbReference type="InterPro" id="IPR043007">
    <property type="entry name" value="AtzD/Barbiturase_RUC"/>
</dbReference>
<evidence type="ECO:0000313" key="5">
    <source>
        <dbReference type="Proteomes" id="UP001174691"/>
    </source>
</evidence>
<keyword evidence="3" id="KW-0460">Magnesium</keyword>
<name>A0AA38RWS2_9PEZI</name>
<sequence length="347" mass="36271">MSAVNILKFGTSSPADTSPLEELEKAGYSGSQILAVIGKTEGNGCVNDFSRTLAAAVWEPLIPKDAITIFSGGTEGVLSPHVTFIVREPEGVHTGLVAAVTRTREFEPHEIGTVIQGVEVAKETEAILKAPSSIFKELSLVLVKCPLLTTSKIEAITAQQGQPITHDTYQSMAFSRYASAVGIEAAHRGAAGDIPGRATALESLSEEKSHIWSAHASCSSGAELEDCHILALGTSARLGEKIRAISSVMADAIDARPVLDALERIRREGGEVVQVFAKAEADPKGAIRGMRHTMSTDSDIHGTRHARAAVGGLIAGLTGDTQIYVSGGAEGQGPPGGGSLCIVYRVP</sequence>
<feature type="binding site" evidence="3">
    <location>
        <position position="334"/>
    </location>
    <ligand>
        <name>Mg(2+)</name>
        <dbReference type="ChEBI" id="CHEBI:18420"/>
        <note>structural</note>
    </ligand>
</feature>
<evidence type="ECO:0000256" key="1">
    <source>
        <dbReference type="ARBA" id="ARBA00010947"/>
    </source>
</evidence>
<feature type="binding site" evidence="3">
    <location>
        <position position="280"/>
    </location>
    <ligand>
        <name>Mg(2+)</name>
        <dbReference type="ChEBI" id="CHEBI:18420"/>
        <note>structural</note>
    </ligand>
</feature>
<evidence type="ECO:0000256" key="2">
    <source>
        <dbReference type="ARBA" id="ARBA00022801"/>
    </source>
</evidence>
<feature type="region of interest" description="RU C" evidence="3">
    <location>
        <begin position="242"/>
        <end position="347"/>
    </location>
</feature>